<comment type="cofactor">
    <cofactor evidence="1">
        <name>heme</name>
        <dbReference type="ChEBI" id="CHEBI:30413"/>
    </cofactor>
</comment>
<dbReference type="Gene3D" id="1.20.210.10">
    <property type="entry name" value="Cytochrome c oxidase-like, subunit I domain"/>
    <property type="match status" value="1"/>
</dbReference>
<keyword evidence="6 9" id="KW-0812">Transmembrane</keyword>
<dbReference type="AlphaFoldDB" id="A0A1W5PVN1"/>
<dbReference type="Pfam" id="PF00115">
    <property type="entry name" value="COX1"/>
    <property type="match status" value="1"/>
</dbReference>
<evidence type="ECO:0000256" key="6">
    <source>
        <dbReference type="ARBA" id="ARBA00022692"/>
    </source>
</evidence>
<dbReference type="InterPro" id="IPR023616">
    <property type="entry name" value="Cyt_c_oxase-like_su1_dom"/>
</dbReference>
<evidence type="ECO:0000256" key="3">
    <source>
        <dbReference type="ARBA" id="ARBA00004673"/>
    </source>
</evidence>
<evidence type="ECO:0000256" key="1">
    <source>
        <dbReference type="ARBA" id="ARBA00001971"/>
    </source>
</evidence>
<comment type="catalytic activity">
    <reaction evidence="9">
        <text>4 Fe(II)-[cytochrome c] + O2 + 8 H(+)(in) = 4 Fe(III)-[cytochrome c] + 2 H2O + 4 H(+)(out)</text>
        <dbReference type="Rhea" id="RHEA:11436"/>
        <dbReference type="Rhea" id="RHEA-COMP:10350"/>
        <dbReference type="Rhea" id="RHEA-COMP:14399"/>
        <dbReference type="ChEBI" id="CHEBI:15377"/>
        <dbReference type="ChEBI" id="CHEBI:15378"/>
        <dbReference type="ChEBI" id="CHEBI:15379"/>
        <dbReference type="ChEBI" id="CHEBI:29033"/>
        <dbReference type="ChEBI" id="CHEBI:29034"/>
        <dbReference type="EC" id="7.1.1.9"/>
    </reaction>
</comment>
<dbReference type="PANTHER" id="PTHR10422:SF18">
    <property type="entry name" value="CYTOCHROME C OXIDASE SUBUNIT 1"/>
    <property type="match status" value="1"/>
</dbReference>
<comment type="subcellular location">
    <subcellularLocation>
        <location evidence="2">Membrane</location>
        <topology evidence="2">Multi-pass membrane protein</topology>
    </subcellularLocation>
    <subcellularLocation>
        <location evidence="9">Mitochondrion inner membrane</location>
        <topology evidence="9">Multi-pass membrane protein</topology>
    </subcellularLocation>
</comment>
<dbReference type="EMBL" id="KX108947">
    <property type="protein sequence ID" value="APH07728.1"/>
    <property type="molecule type" value="Genomic_DNA"/>
</dbReference>
<feature type="transmembrane region" description="Helical" evidence="10">
    <location>
        <begin position="412"/>
        <end position="434"/>
    </location>
</feature>
<dbReference type="GO" id="GO:0006123">
    <property type="term" value="P:mitochondrial electron transport, cytochrome c to oxygen"/>
    <property type="evidence" value="ECO:0007669"/>
    <property type="project" value="TreeGrafter"/>
</dbReference>
<feature type="domain" description="Cytochrome oxidase subunit I profile" evidence="11">
    <location>
        <begin position="1"/>
        <end position="509"/>
    </location>
</feature>
<dbReference type="PANTHER" id="PTHR10422">
    <property type="entry name" value="CYTOCHROME C OXIDASE SUBUNIT 1"/>
    <property type="match status" value="1"/>
</dbReference>
<dbReference type="GO" id="GO:0046872">
    <property type="term" value="F:metal ion binding"/>
    <property type="evidence" value="ECO:0007669"/>
    <property type="project" value="UniProtKB-KW"/>
</dbReference>
<dbReference type="PROSITE" id="PS00077">
    <property type="entry name" value="COX1_CUB"/>
    <property type="match status" value="1"/>
</dbReference>
<keyword evidence="9" id="KW-0813">Transport</keyword>
<evidence type="ECO:0000256" key="2">
    <source>
        <dbReference type="ARBA" id="ARBA00004141"/>
    </source>
</evidence>
<dbReference type="PROSITE" id="PS50855">
    <property type="entry name" value="COX1"/>
    <property type="match status" value="1"/>
</dbReference>
<evidence type="ECO:0000256" key="5">
    <source>
        <dbReference type="ARBA" id="ARBA00015947"/>
    </source>
</evidence>
<keyword evidence="9" id="KW-0479">Metal-binding</keyword>
<geneLocation type="mitochondrion" evidence="12"/>
<accession>A0A1W5PVN1</accession>
<dbReference type="GO" id="GO:0005743">
    <property type="term" value="C:mitochondrial inner membrane"/>
    <property type="evidence" value="ECO:0007669"/>
    <property type="project" value="UniProtKB-SubCell"/>
</dbReference>
<dbReference type="GO" id="GO:0004129">
    <property type="term" value="F:cytochrome-c oxidase activity"/>
    <property type="evidence" value="ECO:0007669"/>
    <property type="project" value="UniProtKB-EC"/>
</dbReference>
<keyword evidence="9 12" id="KW-0496">Mitochondrion</keyword>
<feature type="transmembrane region" description="Helical" evidence="10">
    <location>
        <begin position="95"/>
        <end position="115"/>
    </location>
</feature>
<comment type="pathway">
    <text evidence="3 9">Energy metabolism; oxidative phosphorylation.</text>
</comment>
<keyword evidence="7 10" id="KW-1133">Transmembrane helix</keyword>
<feature type="transmembrane region" description="Helical" evidence="10">
    <location>
        <begin position="301"/>
        <end position="323"/>
    </location>
</feature>
<evidence type="ECO:0000256" key="4">
    <source>
        <dbReference type="ARBA" id="ARBA00009578"/>
    </source>
</evidence>
<comment type="function">
    <text evidence="9">Component of the cytochrome c oxidase, the last enzyme in the mitochondrial electron transport chain which drives oxidative phosphorylation. The respiratory chain contains 3 multisubunit complexes succinate dehydrogenase (complex II, CII), ubiquinol-cytochrome c oxidoreductase (cytochrome b-c1 complex, complex III, CIII) and cytochrome c oxidase (complex IV, CIV), that cooperate to transfer electrons derived from NADH and succinate to molecular oxygen, creating an electrochemical gradient over the inner membrane that drives transmembrane transport and the ATP synthase. Cytochrome c oxidase is the component of the respiratory chain that catalyzes the reduction of oxygen to water. Electrons originating from reduced cytochrome c in the intermembrane space (IMS) are transferred via the dinuclear copper A center (CU(A)) of subunit 2 and heme A of subunit 1 to the active site in subunit 1, a binuclear center (BNC) formed by heme A3 and copper B (CU(B)). The BNC reduces molecular oxygen to 2 water molecules using 4 electrons from cytochrome c in the IMS and 4 protons from the mitochondrial matrix.</text>
</comment>
<feature type="transmembrane region" description="Helical" evidence="10">
    <location>
        <begin position="12"/>
        <end position="35"/>
    </location>
</feature>
<keyword evidence="9" id="KW-0349">Heme</keyword>
<dbReference type="SUPFAM" id="SSF81442">
    <property type="entry name" value="Cytochrome c oxidase subunit I-like"/>
    <property type="match status" value="1"/>
</dbReference>
<dbReference type="InterPro" id="IPR036927">
    <property type="entry name" value="Cyt_c_oxase-like_su1_sf"/>
</dbReference>
<dbReference type="PRINTS" id="PR01165">
    <property type="entry name" value="CYCOXIDASEI"/>
</dbReference>
<dbReference type="InterPro" id="IPR000883">
    <property type="entry name" value="Cyt_C_Oxase_1"/>
</dbReference>
<proteinExistence type="inferred from homology"/>
<dbReference type="GO" id="GO:0015990">
    <property type="term" value="P:electron transport coupled proton transport"/>
    <property type="evidence" value="ECO:0007669"/>
    <property type="project" value="TreeGrafter"/>
</dbReference>
<dbReference type="UniPathway" id="UPA00705"/>
<gene>
    <name evidence="12" type="primary">COX1</name>
</gene>
<feature type="transmembrane region" description="Helical" evidence="10">
    <location>
        <begin position="335"/>
        <end position="357"/>
    </location>
</feature>
<keyword evidence="9" id="KW-0679">Respiratory chain</keyword>
<comment type="similarity">
    <text evidence="4 9">Belongs to the heme-copper respiratory oxidase family.</text>
</comment>
<feature type="transmembrane region" description="Helical" evidence="10">
    <location>
        <begin position="369"/>
        <end position="391"/>
    </location>
</feature>
<protein>
    <recommendedName>
        <fullName evidence="5 9">Cytochrome c oxidase subunit 1</fullName>
        <ecNumber evidence="9">7.1.1.9</ecNumber>
    </recommendedName>
</protein>
<keyword evidence="9" id="KW-0999">Mitochondrion inner membrane</keyword>
<feature type="transmembrane region" description="Helical" evidence="10">
    <location>
        <begin position="241"/>
        <end position="259"/>
    </location>
</feature>
<name>A0A1W5PVN1_9BILA</name>
<keyword evidence="9" id="KW-0249">Electron transport</keyword>
<dbReference type="EC" id="7.1.1.9" evidence="9"/>
<dbReference type="InterPro" id="IPR023615">
    <property type="entry name" value="Cyt_c_Oxase_su1_BS"/>
</dbReference>
<keyword evidence="9" id="KW-0186">Copper</keyword>
<feature type="transmembrane region" description="Helical" evidence="10">
    <location>
        <begin position="266"/>
        <end position="289"/>
    </location>
</feature>
<feature type="transmembrane region" description="Helical" evidence="10">
    <location>
        <begin position="145"/>
        <end position="169"/>
    </location>
</feature>
<dbReference type="GO" id="GO:0020037">
    <property type="term" value="F:heme binding"/>
    <property type="evidence" value="ECO:0007669"/>
    <property type="project" value="InterPro"/>
</dbReference>
<sequence>MRRYLMSTNHKDIALVYMCLSLWGGLIGLGLSGVIRMELSVSGSWVGSESLYNMVVTSHAIMMVFFLVMPIFMGAFGNMLVPLMVGVKDMVFPRLNNLSVLMVGVSMLLFVSSMIQSGPEAGWTYYPPLSGLVFSSSSKMDLSVFSLHLLGFSSIFNSINILATVVYALNLGSIELERLPLFVWSLGVTSILVIVSVPVLAAALAMLLLDRNTGTTYFDPTGSGSLVLYQHMFWFFGHPEVYILILPGFGVVSHVVVSYSGKFEVFGYMGMVYALVSIGLLGLVVWAHHMFTVGLDLDTRAYFTAASMTIAIPTGIKIFSWVASIYGSGYTVSSSVAWVVGFIFMFVVGGLTGVMLASSSLDVVLHDTYFVVAHFHYVLSMGVVFSMYLALNHWGSYFWGMTLNEKLLKLHFLLTFVSVNMIFAPQFILGVLNMPRRYVDFPDMVEIFNTVSSFGYVVSLVSVLVYMYGMVAMLFSGSYQSSSSFLSVGLEDVSQVVGFHSNAKLVCTS</sequence>
<evidence type="ECO:0000256" key="7">
    <source>
        <dbReference type="ARBA" id="ARBA00022989"/>
    </source>
</evidence>
<organism evidence="12">
    <name type="scientific">Acanthogyrus cheni</name>
    <dbReference type="NCBI Taxonomy" id="1381719"/>
    <lineage>
        <taxon>Eukaryota</taxon>
        <taxon>Metazoa</taxon>
        <taxon>Spiralia</taxon>
        <taxon>Lophotrochozoa</taxon>
        <taxon>Acanthocephala</taxon>
        <taxon>Eoacanthocephala</taxon>
        <taxon>Gyracanthocephala</taxon>
        <taxon>Quadrigyridae</taxon>
        <taxon>Acanthogyrus</taxon>
    </lineage>
</organism>
<evidence type="ECO:0000256" key="8">
    <source>
        <dbReference type="ARBA" id="ARBA00023136"/>
    </source>
</evidence>
<keyword evidence="9" id="KW-0408">Iron</keyword>
<keyword evidence="8 9" id="KW-0472">Membrane</keyword>
<evidence type="ECO:0000256" key="10">
    <source>
        <dbReference type="SAM" id="Phobius"/>
    </source>
</evidence>
<feature type="transmembrane region" description="Helical" evidence="10">
    <location>
        <begin position="181"/>
        <end position="209"/>
    </location>
</feature>
<evidence type="ECO:0000259" key="11">
    <source>
        <dbReference type="PROSITE" id="PS50855"/>
    </source>
</evidence>
<reference evidence="12" key="1">
    <citation type="submission" date="2016-04" db="EMBL/GenBank/DDBJ databases">
        <title>The complete mitochondrial genome of Acanthosentis cheni (Acanthocephala: Quadrigyridae).</title>
        <authorList>
            <person name="Song R."/>
        </authorList>
    </citation>
    <scope>NUCLEOTIDE SEQUENCE</scope>
</reference>
<evidence type="ECO:0000256" key="9">
    <source>
        <dbReference type="RuleBase" id="RU000369"/>
    </source>
</evidence>
<evidence type="ECO:0000313" key="12">
    <source>
        <dbReference type="EMBL" id="APH07728.1"/>
    </source>
</evidence>
<feature type="transmembrane region" description="Helical" evidence="10">
    <location>
        <begin position="454"/>
        <end position="475"/>
    </location>
</feature>
<feature type="transmembrane region" description="Helical" evidence="10">
    <location>
        <begin position="55"/>
        <end position="83"/>
    </location>
</feature>